<dbReference type="InterPro" id="IPR053204">
    <property type="entry name" value="Oxopyrrolidines_Biosynth-assoc"/>
</dbReference>
<sequence length="299" mass="33973">MSQQQLNHDLDLLLDEAGFSELQEAMVRVFQSAFIALFGDTSASLDGEAARAASGLRALVPVEKIADPGNTPSVNLWQIPNLGEFQELWQGLIDIATRISYRDDRSQRLVVETLRVLRGDASVWKDLPDLDDMMRDKWINPTFQWHPEEEDHYKLHHWLNLNSFVARLFGSGVFKSYRFPIWQLRQGLEDDLSEEAKGDCTPAEAVDNRVAVASEWLIHAGPALLKLSLLEDQELDDALRRSYRPGVLFSGNPGFNLERWGFWKRRLGELRSEVGEEVVLSVDKAVEIMNKSAAELVRD</sequence>
<protein>
    <submittedName>
        <fullName evidence="1">Uncharacterized protein</fullName>
    </submittedName>
</protein>
<dbReference type="Proteomes" id="UP001174936">
    <property type="component" value="Unassembled WGS sequence"/>
</dbReference>
<dbReference type="Pfam" id="PF12311">
    <property type="entry name" value="DUF3632"/>
    <property type="match status" value="1"/>
</dbReference>
<evidence type="ECO:0000313" key="1">
    <source>
        <dbReference type="EMBL" id="KAK0639676.1"/>
    </source>
</evidence>
<name>A0AA39XT08_9PEZI</name>
<dbReference type="EMBL" id="JAULSV010000007">
    <property type="protein sequence ID" value="KAK0639676.1"/>
    <property type="molecule type" value="Genomic_DNA"/>
</dbReference>
<dbReference type="PANTHER" id="PTHR38797:SF4">
    <property type="entry name" value="NUCLEAR PORE COMPLEX PROTEIN NUP85"/>
    <property type="match status" value="1"/>
</dbReference>
<organism evidence="1 2">
    <name type="scientific">Cercophora newfieldiana</name>
    <dbReference type="NCBI Taxonomy" id="92897"/>
    <lineage>
        <taxon>Eukaryota</taxon>
        <taxon>Fungi</taxon>
        <taxon>Dikarya</taxon>
        <taxon>Ascomycota</taxon>
        <taxon>Pezizomycotina</taxon>
        <taxon>Sordariomycetes</taxon>
        <taxon>Sordariomycetidae</taxon>
        <taxon>Sordariales</taxon>
        <taxon>Lasiosphaeriaceae</taxon>
        <taxon>Cercophora</taxon>
    </lineage>
</organism>
<evidence type="ECO:0000313" key="2">
    <source>
        <dbReference type="Proteomes" id="UP001174936"/>
    </source>
</evidence>
<reference evidence="1" key="1">
    <citation type="submission" date="2023-06" db="EMBL/GenBank/DDBJ databases">
        <title>Genome-scale phylogeny and comparative genomics of the fungal order Sordariales.</title>
        <authorList>
            <consortium name="Lawrence Berkeley National Laboratory"/>
            <person name="Hensen N."/>
            <person name="Bonometti L."/>
            <person name="Westerberg I."/>
            <person name="Brannstrom I.O."/>
            <person name="Guillou S."/>
            <person name="Cros-Aarteil S."/>
            <person name="Calhoun S."/>
            <person name="Haridas S."/>
            <person name="Kuo A."/>
            <person name="Mondo S."/>
            <person name="Pangilinan J."/>
            <person name="Riley R."/>
            <person name="Labutti K."/>
            <person name="Andreopoulos B."/>
            <person name="Lipzen A."/>
            <person name="Chen C."/>
            <person name="Yanf M."/>
            <person name="Daum C."/>
            <person name="Ng V."/>
            <person name="Clum A."/>
            <person name="Steindorff A."/>
            <person name="Ohm R."/>
            <person name="Martin F."/>
            <person name="Silar P."/>
            <person name="Natvig D."/>
            <person name="Lalanne C."/>
            <person name="Gautier V."/>
            <person name="Ament-Velasquez S.L."/>
            <person name="Kruys A."/>
            <person name="Hutchinson M.I."/>
            <person name="Powell A.J."/>
            <person name="Barry K."/>
            <person name="Miller A.N."/>
            <person name="Grigoriev I.V."/>
            <person name="Debuchy R."/>
            <person name="Gladieux P."/>
            <person name="Thoren M.H."/>
            <person name="Johannesson H."/>
        </authorList>
    </citation>
    <scope>NUCLEOTIDE SEQUENCE</scope>
    <source>
        <strain evidence="1">SMH2532-1</strain>
    </source>
</reference>
<dbReference type="InterPro" id="IPR022085">
    <property type="entry name" value="OpdG"/>
</dbReference>
<gene>
    <name evidence="1" type="ORF">B0T16DRAFT_423561</name>
</gene>
<dbReference type="PANTHER" id="PTHR38797">
    <property type="entry name" value="NUCLEAR PORE COMPLEX PROTEIN NUP85-RELATED"/>
    <property type="match status" value="1"/>
</dbReference>
<comment type="caution">
    <text evidence="1">The sequence shown here is derived from an EMBL/GenBank/DDBJ whole genome shotgun (WGS) entry which is preliminary data.</text>
</comment>
<dbReference type="AlphaFoldDB" id="A0AA39XT08"/>
<accession>A0AA39XT08</accession>
<keyword evidence="2" id="KW-1185">Reference proteome</keyword>
<proteinExistence type="predicted"/>